<evidence type="ECO:0000313" key="5">
    <source>
        <dbReference type="EMBL" id="WZL70965.1"/>
    </source>
</evidence>
<keyword evidence="6" id="KW-1185">Reference proteome</keyword>
<dbReference type="NCBIfam" id="NF000355">
    <property type="entry name" value="ribo_prot_ABC_F"/>
    <property type="match status" value="1"/>
</dbReference>
<dbReference type="Gene3D" id="3.40.50.300">
    <property type="entry name" value="P-loop containing nucleotide triphosphate hydrolases"/>
    <property type="match status" value="3"/>
</dbReference>
<dbReference type="InterPro" id="IPR027417">
    <property type="entry name" value="P-loop_NTPase"/>
</dbReference>
<dbReference type="InterPro" id="IPR051309">
    <property type="entry name" value="ABCF_ATPase"/>
</dbReference>
<evidence type="ECO:0000256" key="1">
    <source>
        <dbReference type="ARBA" id="ARBA00022741"/>
    </source>
</evidence>
<dbReference type="InterPro" id="IPR003439">
    <property type="entry name" value="ABC_transporter-like_ATP-bd"/>
</dbReference>
<feature type="coiled-coil region" evidence="3">
    <location>
        <begin position="183"/>
        <end position="264"/>
    </location>
</feature>
<keyword evidence="1" id="KW-0547">Nucleotide-binding</keyword>
<dbReference type="EMBL" id="CP121687">
    <property type="protein sequence ID" value="WZL70965.1"/>
    <property type="molecule type" value="Genomic_DNA"/>
</dbReference>
<dbReference type="RefSeq" id="WP_341877926.1">
    <property type="nucleotide sequence ID" value="NZ_CP121687.1"/>
</dbReference>
<dbReference type="Pfam" id="PF12848">
    <property type="entry name" value="ABC_tran_Xtn"/>
    <property type="match status" value="1"/>
</dbReference>
<dbReference type="InterPro" id="IPR032781">
    <property type="entry name" value="ABC_tran_Xtn"/>
</dbReference>
<keyword evidence="2" id="KW-0067">ATP-binding</keyword>
<keyword evidence="3" id="KW-0175">Coiled coil</keyword>
<evidence type="ECO:0000256" key="3">
    <source>
        <dbReference type="SAM" id="Coils"/>
    </source>
</evidence>
<dbReference type="InterPro" id="IPR017871">
    <property type="entry name" value="ABC_transporter-like_CS"/>
</dbReference>
<proteinExistence type="predicted"/>
<dbReference type="PROSITE" id="PS00211">
    <property type="entry name" value="ABC_TRANSPORTER_1"/>
    <property type="match status" value="2"/>
</dbReference>
<evidence type="ECO:0000313" key="6">
    <source>
        <dbReference type="Proteomes" id="UP001486565"/>
    </source>
</evidence>
<evidence type="ECO:0000259" key="4">
    <source>
        <dbReference type="PROSITE" id="PS50893"/>
    </source>
</evidence>
<feature type="domain" description="ABC transporter" evidence="4">
    <location>
        <begin position="289"/>
        <end position="504"/>
    </location>
</feature>
<reference evidence="5 6" key="1">
    <citation type="submission" date="2023-03" db="EMBL/GenBank/DDBJ databases">
        <title>Novel Species.</title>
        <authorList>
            <person name="Ma S."/>
        </authorList>
    </citation>
    <scope>NUCLEOTIDE SEQUENCE [LARGE SCALE GENOMIC DNA]</scope>
    <source>
        <strain evidence="5 6">LIND6LT2</strain>
    </source>
</reference>
<dbReference type="PROSITE" id="PS50893">
    <property type="entry name" value="ABC_TRANSPORTER_2"/>
    <property type="match status" value="2"/>
</dbReference>
<feature type="domain" description="ABC transporter" evidence="4">
    <location>
        <begin position="4"/>
        <end position="194"/>
    </location>
</feature>
<accession>A0ABZ2Y7S9</accession>
<name>A0ABZ2Y7S9_9FIRM</name>
<organism evidence="5 6">
    <name type="scientific">Defluviitalea saccharophila</name>
    <dbReference type="NCBI Taxonomy" id="879970"/>
    <lineage>
        <taxon>Bacteria</taxon>
        <taxon>Bacillati</taxon>
        <taxon>Bacillota</taxon>
        <taxon>Clostridia</taxon>
        <taxon>Lachnospirales</taxon>
        <taxon>Defluviitaleaceae</taxon>
        <taxon>Defluviitalea</taxon>
    </lineage>
</organism>
<dbReference type="InterPro" id="IPR003593">
    <property type="entry name" value="AAA+_ATPase"/>
</dbReference>
<dbReference type="PANTHER" id="PTHR42855">
    <property type="entry name" value="ABC TRANSPORTER ATP-BINDING SUBUNIT"/>
    <property type="match status" value="1"/>
</dbReference>
<sequence>MLLLEAKNIKKYFGDRLILDVEGLNIYSEDRIGIVGVNGAGKTTLINILCKKLEPDEGWVKLYGNYSYISQLDDPDYKHISDEMASKFGVPTSWNAYMSGGEKTRFKLALALETQSVLVFADEPTSNVDMEGIELMEKRFEEYKGALLLISHDRDFLDKLCNKILEIEHGKIKMYNGNFSDYVAQKKQEVERAQFEYEEYVKEKKRLQEVIIETKQKVRSIRKTPKRMGNSEARLHKMGNQKAKANLERAIKNVEKRIEHLEVKEKPKEQESIKLDLSDNNKLHNKIIINGKNIHKAFGDKIIFQNAEFSIYNNEKVALIGSNGCGKTTLIKMIMDREDPIKIAQGAKIGYFSQDMSILNEHSSIIENVMESSIYPENFARTLLARLLFKRDDVYKKVNVLSGGERVKVSFAKIILMDINLLILDEPTNYMDIHSLEVVENALKEYDRTILFVSHDRRFVGSVANCIMTIEDHKINMFKGTYKEYLSRKKLKRENNEKEVAQKQILILQNRLTEIIGRLSMPSKKDNVEALDKEYYEILSRLKELKKLL</sequence>
<dbReference type="Pfam" id="PF00005">
    <property type="entry name" value="ABC_tran"/>
    <property type="match status" value="2"/>
</dbReference>
<dbReference type="SMART" id="SM00382">
    <property type="entry name" value="AAA"/>
    <property type="match status" value="2"/>
</dbReference>
<dbReference type="SUPFAM" id="SSF52540">
    <property type="entry name" value="P-loop containing nucleoside triphosphate hydrolases"/>
    <property type="match status" value="2"/>
</dbReference>
<protein>
    <submittedName>
        <fullName evidence="5">ABC-F type ribosomal protection protein</fullName>
    </submittedName>
</protein>
<gene>
    <name evidence="5" type="primary">abc-f</name>
    <name evidence="5" type="ORF">QBE51_05435</name>
</gene>
<dbReference type="CDD" id="cd03221">
    <property type="entry name" value="ABCF_EF-3"/>
    <property type="match status" value="2"/>
</dbReference>
<dbReference type="Proteomes" id="UP001486565">
    <property type="component" value="Chromosome"/>
</dbReference>
<evidence type="ECO:0000256" key="2">
    <source>
        <dbReference type="ARBA" id="ARBA00022840"/>
    </source>
</evidence>
<dbReference type="PANTHER" id="PTHR42855:SF2">
    <property type="entry name" value="DRUG RESISTANCE ABC TRANSPORTER,ATP-BINDING PROTEIN"/>
    <property type="match status" value="1"/>
</dbReference>